<evidence type="ECO:0000313" key="2">
    <source>
        <dbReference type="EMBL" id="GFH33708.1"/>
    </source>
</evidence>
<protein>
    <submittedName>
        <fullName evidence="2">Uncharacterized protein</fullName>
    </submittedName>
</protein>
<organism evidence="2 3">
    <name type="scientific">Haematococcus lacustris</name>
    <name type="common">Green alga</name>
    <name type="synonym">Haematococcus pluvialis</name>
    <dbReference type="NCBI Taxonomy" id="44745"/>
    <lineage>
        <taxon>Eukaryota</taxon>
        <taxon>Viridiplantae</taxon>
        <taxon>Chlorophyta</taxon>
        <taxon>core chlorophytes</taxon>
        <taxon>Chlorophyceae</taxon>
        <taxon>CS clade</taxon>
        <taxon>Chlamydomonadales</taxon>
        <taxon>Haematococcaceae</taxon>
        <taxon>Haematococcus</taxon>
    </lineage>
</organism>
<accession>A0A6A0AMA7</accession>
<feature type="region of interest" description="Disordered" evidence="1">
    <location>
        <begin position="1"/>
        <end position="32"/>
    </location>
</feature>
<name>A0A6A0AMA7_HAELA</name>
<feature type="compositionally biased region" description="Polar residues" evidence="1">
    <location>
        <begin position="7"/>
        <end position="23"/>
    </location>
</feature>
<feature type="non-terminal residue" evidence="2">
    <location>
        <position position="32"/>
    </location>
</feature>
<evidence type="ECO:0000256" key="1">
    <source>
        <dbReference type="SAM" id="MobiDB-lite"/>
    </source>
</evidence>
<gene>
    <name evidence="2" type="ORF">HaLaN_33117</name>
</gene>
<evidence type="ECO:0000313" key="3">
    <source>
        <dbReference type="Proteomes" id="UP000485058"/>
    </source>
</evidence>
<comment type="caution">
    <text evidence="2">The sequence shown here is derived from an EMBL/GenBank/DDBJ whole genome shotgun (WGS) entry which is preliminary data.</text>
</comment>
<reference evidence="2 3" key="1">
    <citation type="submission" date="2020-02" db="EMBL/GenBank/DDBJ databases">
        <title>Draft genome sequence of Haematococcus lacustris strain NIES-144.</title>
        <authorList>
            <person name="Morimoto D."/>
            <person name="Nakagawa S."/>
            <person name="Yoshida T."/>
            <person name="Sawayama S."/>
        </authorList>
    </citation>
    <scope>NUCLEOTIDE SEQUENCE [LARGE SCALE GENOMIC DNA]</scope>
    <source>
        <strain evidence="2 3">NIES-144</strain>
    </source>
</reference>
<sequence>EGKHSVRNGSNGHLSQTSAWPSSAPNPPQLCR</sequence>
<proteinExistence type="predicted"/>
<dbReference type="EMBL" id="BLLF01009386">
    <property type="protein sequence ID" value="GFH33708.1"/>
    <property type="molecule type" value="Genomic_DNA"/>
</dbReference>
<dbReference type="AlphaFoldDB" id="A0A6A0AMA7"/>
<feature type="non-terminal residue" evidence="2">
    <location>
        <position position="1"/>
    </location>
</feature>
<dbReference type="Proteomes" id="UP000485058">
    <property type="component" value="Unassembled WGS sequence"/>
</dbReference>
<keyword evidence="3" id="KW-1185">Reference proteome</keyword>